<keyword evidence="1" id="KW-0812">Transmembrane</keyword>
<dbReference type="NCBIfam" id="TIGR03165">
    <property type="entry name" value="F1F0_chp_2"/>
    <property type="match status" value="1"/>
</dbReference>
<evidence type="ECO:0000313" key="3">
    <source>
        <dbReference type="Proteomes" id="UP000315647"/>
    </source>
</evidence>
<proteinExistence type="predicted"/>
<gene>
    <name evidence="2" type="ORF">Enr10x_38810</name>
</gene>
<reference evidence="2 3" key="1">
    <citation type="submission" date="2019-03" db="EMBL/GenBank/DDBJ databases">
        <title>Deep-cultivation of Planctomycetes and their phenomic and genomic characterization uncovers novel biology.</title>
        <authorList>
            <person name="Wiegand S."/>
            <person name="Jogler M."/>
            <person name="Boedeker C."/>
            <person name="Pinto D."/>
            <person name="Vollmers J."/>
            <person name="Rivas-Marin E."/>
            <person name="Kohn T."/>
            <person name="Peeters S.H."/>
            <person name="Heuer A."/>
            <person name="Rast P."/>
            <person name="Oberbeckmann S."/>
            <person name="Bunk B."/>
            <person name="Jeske O."/>
            <person name="Meyerdierks A."/>
            <person name="Storesund J.E."/>
            <person name="Kallscheuer N."/>
            <person name="Luecker S."/>
            <person name="Lage O.M."/>
            <person name="Pohl T."/>
            <person name="Merkel B.J."/>
            <person name="Hornburger P."/>
            <person name="Mueller R.-W."/>
            <person name="Bruemmer F."/>
            <person name="Labrenz M."/>
            <person name="Spormann A.M."/>
            <person name="Op den Camp H."/>
            <person name="Overmann J."/>
            <person name="Amann R."/>
            <person name="Jetten M.S.M."/>
            <person name="Mascher T."/>
            <person name="Medema M.H."/>
            <person name="Devos D.P."/>
            <person name="Kaster A.-K."/>
            <person name="Ovreas L."/>
            <person name="Rohde M."/>
            <person name="Galperin M.Y."/>
            <person name="Jogler C."/>
        </authorList>
    </citation>
    <scope>NUCLEOTIDE SEQUENCE [LARGE SCALE GENOMIC DNA]</scope>
    <source>
        <strain evidence="2 3">Enr10</strain>
    </source>
</reference>
<dbReference type="RefSeq" id="WP_145450998.1">
    <property type="nucleotide sequence ID" value="NZ_CP037421.1"/>
</dbReference>
<sequence>MSLPFSIQLILSLIVGLLLGSLFFGGLWLTVKHLQKSSAPWLLFLASALGRTLITLAGFWFVGIWLSEAFRWQRMAACLAGFIIARMVITRYTRSLNASVSGKSA</sequence>
<evidence type="ECO:0000256" key="1">
    <source>
        <dbReference type="SAM" id="Phobius"/>
    </source>
</evidence>
<dbReference type="EMBL" id="CP037421">
    <property type="protein sequence ID" value="QDT28537.1"/>
    <property type="molecule type" value="Genomic_DNA"/>
</dbReference>
<dbReference type="Pfam" id="PF12966">
    <property type="entry name" value="AtpR"/>
    <property type="match status" value="1"/>
</dbReference>
<keyword evidence="1" id="KW-0472">Membrane</keyword>
<protein>
    <submittedName>
        <fullName evidence="2">N-ATPase, AtpR subunit</fullName>
    </submittedName>
</protein>
<dbReference type="InterPro" id="IPR017581">
    <property type="entry name" value="AtpR-like"/>
</dbReference>
<organism evidence="2 3">
    <name type="scientific">Gimesia panareensis</name>
    <dbReference type="NCBI Taxonomy" id="2527978"/>
    <lineage>
        <taxon>Bacteria</taxon>
        <taxon>Pseudomonadati</taxon>
        <taxon>Planctomycetota</taxon>
        <taxon>Planctomycetia</taxon>
        <taxon>Planctomycetales</taxon>
        <taxon>Planctomycetaceae</taxon>
        <taxon>Gimesia</taxon>
    </lineage>
</organism>
<feature type="transmembrane region" description="Helical" evidence="1">
    <location>
        <begin position="6"/>
        <end position="29"/>
    </location>
</feature>
<dbReference type="Proteomes" id="UP000315647">
    <property type="component" value="Chromosome"/>
</dbReference>
<accession>A0A517QA83</accession>
<feature type="transmembrane region" description="Helical" evidence="1">
    <location>
        <begin position="41"/>
        <end position="66"/>
    </location>
</feature>
<evidence type="ECO:0000313" key="2">
    <source>
        <dbReference type="EMBL" id="QDT28537.1"/>
    </source>
</evidence>
<keyword evidence="3" id="KW-1185">Reference proteome</keyword>
<dbReference type="AlphaFoldDB" id="A0A517QA83"/>
<name>A0A517QA83_9PLAN</name>
<keyword evidence="1" id="KW-1133">Transmembrane helix</keyword>